<dbReference type="EMBL" id="AATQ01000022">
    <property type="protein sequence ID" value="EAU45789.1"/>
    <property type="molecule type" value="Genomic_DNA"/>
</dbReference>
<feature type="domain" description="Nucleotide-diphospho-sugar transferase" evidence="1">
    <location>
        <begin position="80"/>
        <end position="187"/>
    </location>
</feature>
<dbReference type="eggNOG" id="COG1442">
    <property type="taxonomic scope" value="Bacteria"/>
</dbReference>
<protein>
    <recommendedName>
        <fullName evidence="1">Nucleotide-diphospho-sugar transferase domain-containing protein</fullName>
    </recommendedName>
</protein>
<evidence type="ECO:0000259" key="1">
    <source>
        <dbReference type="Pfam" id="PF03407"/>
    </source>
</evidence>
<dbReference type="SUPFAM" id="SSF53448">
    <property type="entry name" value="Nucleotide-diphospho-sugar transferases"/>
    <property type="match status" value="1"/>
</dbReference>
<dbReference type="Pfam" id="PF03407">
    <property type="entry name" value="Nucleotid_trans"/>
    <property type="match status" value="1"/>
</dbReference>
<reference evidence="2 3" key="1">
    <citation type="journal article" date="2010" name="J. Bacteriol.">
        <title>Genome sequences of Pelagibaca bermudensis HTCC2601T and Maritimibacter alkaliphilus HTCC2654T, the type strains of two marine Roseobacter genera.</title>
        <authorList>
            <person name="Thrash J.C."/>
            <person name="Cho J.C."/>
            <person name="Ferriera S."/>
            <person name="Johnson J."/>
            <person name="Vergin K.L."/>
            <person name="Giovannoni S.J."/>
        </authorList>
    </citation>
    <scope>NUCLEOTIDE SEQUENCE [LARGE SCALE GENOMIC DNA]</scope>
    <source>
        <strain evidence="3">DSM 26914 / JCM 13377 / KCTC 12554 / HTCC2601</strain>
    </source>
</reference>
<comment type="caution">
    <text evidence="2">The sequence shown here is derived from an EMBL/GenBank/DDBJ whole genome shotgun (WGS) entry which is preliminary data.</text>
</comment>
<dbReference type="HOGENOM" id="CLU_087275_0_0_5"/>
<dbReference type="AlphaFoldDB" id="Q0FNF5"/>
<dbReference type="InterPro" id="IPR029044">
    <property type="entry name" value="Nucleotide-diphossugar_trans"/>
</dbReference>
<organism evidence="2 3">
    <name type="scientific">Salipiger bermudensis (strain DSM 26914 / JCM 13377 / KCTC 12554 / HTCC2601)</name>
    <name type="common">Pelagibaca bermudensis</name>
    <dbReference type="NCBI Taxonomy" id="314265"/>
    <lineage>
        <taxon>Bacteria</taxon>
        <taxon>Pseudomonadati</taxon>
        <taxon>Pseudomonadota</taxon>
        <taxon>Alphaproteobacteria</taxon>
        <taxon>Rhodobacterales</taxon>
        <taxon>Roseobacteraceae</taxon>
        <taxon>Salipiger</taxon>
    </lineage>
</organism>
<evidence type="ECO:0000313" key="2">
    <source>
        <dbReference type="EMBL" id="EAU45789.1"/>
    </source>
</evidence>
<dbReference type="Gene3D" id="3.90.550.10">
    <property type="entry name" value="Spore Coat Polysaccharide Biosynthesis Protein SpsA, Chain A"/>
    <property type="match status" value="1"/>
</dbReference>
<dbReference type="OrthoDB" id="181606at2"/>
<dbReference type="STRING" id="314265.R2601_10809"/>
<dbReference type="RefSeq" id="WP_007793455.1">
    <property type="nucleotide sequence ID" value="NZ_DS022276.1"/>
</dbReference>
<gene>
    <name evidence="2" type="ORF">R2601_10809</name>
</gene>
<dbReference type="Proteomes" id="UP000006230">
    <property type="component" value="Unassembled WGS sequence"/>
</dbReference>
<dbReference type="InterPro" id="IPR005069">
    <property type="entry name" value="Nucl-diP-sugar_transferase"/>
</dbReference>
<sequence>MQSSETLGFVYAAKGAKYIDLALNSARSLKDSNPGATVHLYCDSHPAEGHCFDAVHLLSVSQSKRPKFEALRRAEFDRTIYLDADTFVCADISDIFFTLDRFDIAGAHVVLRNSRHSHRTHKIQFPNSFPQINTGVLAIRKSQRMSDFLAQVDAEMAAADSVVDQPIFRELLWHSDLRIAVLPPEYNFKRINEVVTMSSAYCAPRIIHDSDLRRPDGKAANDATTLEGFLRRGAYRHLIALLSADKFLSPGSQKKVSPLARVPRAKRQGKLRKLLGLG</sequence>
<accession>Q0FNF5</accession>
<keyword evidence="3" id="KW-1185">Reference proteome</keyword>
<proteinExistence type="predicted"/>
<evidence type="ECO:0000313" key="3">
    <source>
        <dbReference type="Proteomes" id="UP000006230"/>
    </source>
</evidence>
<name>Q0FNF5_SALBH</name>